<dbReference type="Proteomes" id="UP000442694">
    <property type="component" value="Unassembled WGS sequence"/>
</dbReference>
<dbReference type="EMBL" id="WFLN01000006">
    <property type="protein sequence ID" value="KAB8031094.1"/>
    <property type="molecule type" value="Genomic_DNA"/>
</dbReference>
<gene>
    <name evidence="2" type="ORF">GCL57_07895</name>
</gene>
<proteinExistence type="predicted"/>
<feature type="domain" description="NADH:flavin oxidoreductase/NADH oxidase N-terminal" evidence="1">
    <location>
        <begin position="1"/>
        <end position="54"/>
    </location>
</feature>
<accession>A0A833JFP8</accession>
<dbReference type="GO" id="GO:0016491">
    <property type="term" value="F:oxidoreductase activity"/>
    <property type="evidence" value="ECO:0007669"/>
    <property type="project" value="InterPro"/>
</dbReference>
<evidence type="ECO:0000259" key="1">
    <source>
        <dbReference type="Pfam" id="PF00724"/>
    </source>
</evidence>
<dbReference type="AlphaFoldDB" id="A0A833JFP8"/>
<sequence length="56" mass="6413">MENRACFVREVINACRKKVPDHFHIGMRLSPESSGIQSGIDIDETIQVEKWLKEGN</sequence>
<dbReference type="InterPro" id="IPR013785">
    <property type="entry name" value="Aldolase_TIM"/>
</dbReference>
<dbReference type="GO" id="GO:0010181">
    <property type="term" value="F:FMN binding"/>
    <property type="evidence" value="ECO:0007669"/>
    <property type="project" value="InterPro"/>
</dbReference>
<name>A0A833JFP8_9BACT</name>
<keyword evidence="3" id="KW-1185">Reference proteome</keyword>
<dbReference type="SUPFAM" id="SSF51395">
    <property type="entry name" value="FMN-linked oxidoreductases"/>
    <property type="match status" value="1"/>
</dbReference>
<dbReference type="Gene3D" id="3.20.20.70">
    <property type="entry name" value="Aldolase class I"/>
    <property type="match status" value="1"/>
</dbReference>
<reference evidence="2 3" key="1">
    <citation type="submission" date="2019-10" db="EMBL/GenBank/DDBJ databases">
        <title>New genus of Silvanigrellaceae.</title>
        <authorList>
            <person name="Pitt A."/>
            <person name="Hahn M.W."/>
        </authorList>
    </citation>
    <scope>NUCLEOTIDE SEQUENCE [LARGE SCALE GENOMIC DNA]</scope>
    <source>
        <strain evidence="2 3">33A1-SZDP</strain>
    </source>
</reference>
<dbReference type="InterPro" id="IPR001155">
    <property type="entry name" value="OxRdtase_FMN_N"/>
</dbReference>
<comment type="caution">
    <text evidence="2">The sequence shown here is derived from an EMBL/GenBank/DDBJ whole genome shotgun (WGS) entry which is preliminary data.</text>
</comment>
<protein>
    <recommendedName>
        <fullName evidence="1">NADH:flavin oxidoreductase/NADH oxidase N-terminal domain-containing protein</fullName>
    </recommendedName>
</protein>
<evidence type="ECO:0000313" key="2">
    <source>
        <dbReference type="EMBL" id="KAB8031094.1"/>
    </source>
</evidence>
<dbReference type="Pfam" id="PF00724">
    <property type="entry name" value="Oxidored_FMN"/>
    <property type="match status" value="1"/>
</dbReference>
<evidence type="ECO:0000313" key="3">
    <source>
        <dbReference type="Proteomes" id="UP000442694"/>
    </source>
</evidence>
<organism evidence="2 3">
    <name type="scientific">Fluviispira multicolorata</name>
    <dbReference type="NCBI Taxonomy" id="2654512"/>
    <lineage>
        <taxon>Bacteria</taxon>
        <taxon>Pseudomonadati</taxon>
        <taxon>Bdellovibrionota</taxon>
        <taxon>Oligoflexia</taxon>
        <taxon>Silvanigrellales</taxon>
        <taxon>Silvanigrellaceae</taxon>
        <taxon>Fluviispira</taxon>
    </lineage>
</organism>